<dbReference type="PANTHER" id="PTHR34236:SF1">
    <property type="entry name" value="DIMETHYL SULFOXIDE REDUCTASE TRANSCRIPTIONAL ACTIVATOR"/>
    <property type="match status" value="1"/>
</dbReference>
<dbReference type="RefSeq" id="WP_310920954.1">
    <property type="nucleotide sequence ID" value="NZ_JAMQON010000005.1"/>
</dbReference>
<evidence type="ECO:0000259" key="3">
    <source>
        <dbReference type="Pfam" id="PF04967"/>
    </source>
</evidence>
<dbReference type="Proteomes" id="UP001259659">
    <property type="component" value="Unassembled WGS sequence"/>
</dbReference>
<keyword evidence="2" id="KW-0804">Transcription</keyword>
<comment type="caution">
    <text evidence="4">The sequence shown here is derived from an EMBL/GenBank/DDBJ whole genome shotgun (WGS) entry which is preliminary data.</text>
</comment>
<name>A0ABU2FFV5_9EURY</name>
<evidence type="ECO:0000313" key="4">
    <source>
        <dbReference type="EMBL" id="MDS0261150.1"/>
    </source>
</evidence>
<dbReference type="Pfam" id="PF04967">
    <property type="entry name" value="HTH_10"/>
    <property type="match status" value="1"/>
</dbReference>
<evidence type="ECO:0000256" key="2">
    <source>
        <dbReference type="ARBA" id="ARBA00023163"/>
    </source>
</evidence>
<reference evidence="4 5" key="1">
    <citation type="submission" date="2022-06" db="EMBL/GenBank/DDBJ databases">
        <title>Haloarcula sp. a new haloarchaeum isolate from saline soil.</title>
        <authorList>
            <person name="Strakova D."/>
            <person name="Galisteo C."/>
            <person name="Sanchez-Porro C."/>
            <person name="Ventosa A."/>
        </authorList>
    </citation>
    <scope>NUCLEOTIDE SEQUENCE [LARGE SCALE GENOMIC DNA]</scope>
    <source>
        <strain evidence="4 5">S1CR25-12</strain>
    </source>
</reference>
<keyword evidence="5" id="KW-1185">Reference proteome</keyword>
<feature type="domain" description="HTH bat-type" evidence="3">
    <location>
        <begin position="157"/>
        <end position="208"/>
    </location>
</feature>
<dbReference type="EMBL" id="JAMQON010000005">
    <property type="protein sequence ID" value="MDS0261150.1"/>
    <property type="molecule type" value="Genomic_DNA"/>
</dbReference>
<keyword evidence="1" id="KW-0805">Transcription regulation</keyword>
<gene>
    <name evidence="4" type="ORF">NDI56_17255</name>
</gene>
<protein>
    <submittedName>
        <fullName evidence="4">Helix-turn-helix domain-containing protein</fullName>
    </submittedName>
</protein>
<evidence type="ECO:0000313" key="5">
    <source>
        <dbReference type="Proteomes" id="UP001259659"/>
    </source>
</evidence>
<organism evidence="4 5">
    <name type="scientific">Haloarcula saliterrae</name>
    <dbReference type="NCBI Taxonomy" id="2950534"/>
    <lineage>
        <taxon>Archaea</taxon>
        <taxon>Methanobacteriati</taxon>
        <taxon>Methanobacteriota</taxon>
        <taxon>Stenosarchaea group</taxon>
        <taxon>Halobacteria</taxon>
        <taxon>Halobacteriales</taxon>
        <taxon>Haloarculaceae</taxon>
        <taxon>Haloarcula</taxon>
    </lineage>
</organism>
<dbReference type="InterPro" id="IPR007050">
    <property type="entry name" value="HTH_bacterioopsin"/>
</dbReference>
<accession>A0ABU2FFV5</accession>
<proteinExistence type="predicted"/>
<evidence type="ECO:0000256" key="1">
    <source>
        <dbReference type="ARBA" id="ARBA00023015"/>
    </source>
</evidence>
<sequence>MSVTATIHIEHERLALVPTLRTLDDIDIRVITQGTTAPGATNFPFLIKYDDREELEARLAEDPTVEGYELVDWSDGTGIYYITHTSETLLISTVVTDVNGFLADTETKGNGWLARLLLPEREALSEIWEFARENDISLDIIEIYGNDDTEAGESYGLTDEQTAALRTAYEEGYFGEPREISLDGVASSMDLSSTAVSGRLRRGMRNLIAATIAEVDDE</sequence>
<dbReference type="PANTHER" id="PTHR34236">
    <property type="entry name" value="DIMETHYL SULFOXIDE REDUCTASE TRANSCRIPTIONAL ACTIVATOR"/>
    <property type="match status" value="1"/>
</dbReference>